<dbReference type="SMART" id="SM00028">
    <property type="entry name" value="TPR"/>
    <property type="match status" value="2"/>
</dbReference>
<keyword evidence="1" id="KW-0802">TPR repeat</keyword>
<evidence type="ECO:0000313" key="4">
    <source>
        <dbReference type="Proteomes" id="UP000645257"/>
    </source>
</evidence>
<dbReference type="InterPro" id="IPR019734">
    <property type="entry name" value="TPR_rpt"/>
</dbReference>
<feature type="repeat" description="TPR" evidence="1">
    <location>
        <begin position="44"/>
        <end position="77"/>
    </location>
</feature>
<reference evidence="3" key="2">
    <citation type="submission" date="2020-09" db="EMBL/GenBank/DDBJ databases">
        <authorList>
            <person name="Sun Q."/>
            <person name="Kim S."/>
        </authorList>
    </citation>
    <scope>NUCLEOTIDE SEQUENCE</scope>
    <source>
        <strain evidence="3">KCTC 32182</strain>
    </source>
</reference>
<dbReference type="Gene3D" id="1.25.40.10">
    <property type="entry name" value="Tetratricopeptide repeat domain"/>
    <property type="match status" value="1"/>
</dbReference>
<proteinExistence type="predicted"/>
<dbReference type="RefSeq" id="WP_189536783.1">
    <property type="nucleotide sequence ID" value="NZ_BMYX01000027.1"/>
</dbReference>
<gene>
    <name evidence="3" type="ORF">GCM10011289_35160</name>
</gene>
<name>A0A918P734_9NEIS</name>
<dbReference type="SUPFAM" id="SSF48452">
    <property type="entry name" value="TPR-like"/>
    <property type="match status" value="1"/>
</dbReference>
<comment type="caution">
    <text evidence="3">The sequence shown here is derived from an EMBL/GenBank/DDBJ whole genome shotgun (WGS) entry which is preliminary data.</text>
</comment>
<dbReference type="InterPro" id="IPR011990">
    <property type="entry name" value="TPR-like_helical_dom_sf"/>
</dbReference>
<dbReference type="Proteomes" id="UP000645257">
    <property type="component" value="Unassembled WGS sequence"/>
</dbReference>
<accession>A0A918P734</accession>
<dbReference type="PROSITE" id="PS50005">
    <property type="entry name" value="TPR"/>
    <property type="match status" value="1"/>
</dbReference>
<evidence type="ECO:0000256" key="1">
    <source>
        <dbReference type="PROSITE-ProRule" id="PRU00339"/>
    </source>
</evidence>
<dbReference type="AlphaFoldDB" id="A0A918P734"/>
<organism evidence="3 4">
    <name type="scientific">Paludibacterium paludis</name>
    <dbReference type="NCBI Taxonomy" id="1225769"/>
    <lineage>
        <taxon>Bacteria</taxon>
        <taxon>Pseudomonadati</taxon>
        <taxon>Pseudomonadota</taxon>
        <taxon>Betaproteobacteria</taxon>
        <taxon>Neisseriales</taxon>
        <taxon>Chromobacteriaceae</taxon>
        <taxon>Paludibacterium</taxon>
    </lineage>
</organism>
<feature type="compositionally biased region" description="Low complexity" evidence="2">
    <location>
        <begin position="162"/>
        <end position="178"/>
    </location>
</feature>
<dbReference type="Pfam" id="PF13432">
    <property type="entry name" value="TPR_16"/>
    <property type="match status" value="1"/>
</dbReference>
<evidence type="ECO:0008006" key="5">
    <source>
        <dbReference type="Google" id="ProtNLM"/>
    </source>
</evidence>
<feature type="region of interest" description="Disordered" evidence="2">
    <location>
        <begin position="162"/>
        <end position="196"/>
    </location>
</feature>
<evidence type="ECO:0000313" key="3">
    <source>
        <dbReference type="EMBL" id="GGY28951.1"/>
    </source>
</evidence>
<sequence length="196" mass="21305">MLMDLSILDADEIFQLALNLVSDNQHAEAIALLKDGATRYRSDARLHYLLGAEYAQIGLYDRAAESLETAAALDPSLHMAVFQLGLLRLTQGQPDKAISAWKGLDGLEDTSALPHFRKGLEHLIADEFDACRDSLKKGMEINTALPALNHDMQQILDRVDAASAPQPAAAEEAQPAPATGSLFMRGYAGHDDSTRH</sequence>
<reference evidence="3" key="1">
    <citation type="journal article" date="2014" name="Int. J. Syst. Evol. Microbiol.">
        <title>Complete genome sequence of Corynebacterium casei LMG S-19264T (=DSM 44701T), isolated from a smear-ripened cheese.</title>
        <authorList>
            <consortium name="US DOE Joint Genome Institute (JGI-PGF)"/>
            <person name="Walter F."/>
            <person name="Albersmeier A."/>
            <person name="Kalinowski J."/>
            <person name="Ruckert C."/>
        </authorList>
    </citation>
    <scope>NUCLEOTIDE SEQUENCE</scope>
    <source>
        <strain evidence="3">KCTC 32182</strain>
    </source>
</reference>
<evidence type="ECO:0000256" key="2">
    <source>
        <dbReference type="SAM" id="MobiDB-lite"/>
    </source>
</evidence>
<keyword evidence="4" id="KW-1185">Reference proteome</keyword>
<dbReference type="EMBL" id="BMYX01000027">
    <property type="protein sequence ID" value="GGY28951.1"/>
    <property type="molecule type" value="Genomic_DNA"/>
</dbReference>
<protein>
    <recommendedName>
        <fullName evidence="5">Tetratricopeptide repeat protein</fullName>
    </recommendedName>
</protein>